<dbReference type="STRING" id="996342.SAMN05443551_3853"/>
<dbReference type="CDD" id="cd00158">
    <property type="entry name" value="RHOD"/>
    <property type="match status" value="1"/>
</dbReference>
<keyword evidence="3" id="KW-1185">Reference proteome</keyword>
<dbReference type="AlphaFoldDB" id="A0A1M5XCR8"/>
<dbReference type="InterPro" id="IPR001763">
    <property type="entry name" value="Rhodanese-like_dom"/>
</dbReference>
<dbReference type="SUPFAM" id="SSF52821">
    <property type="entry name" value="Rhodanese/Cell cycle control phosphatase"/>
    <property type="match status" value="1"/>
</dbReference>
<dbReference type="PROSITE" id="PS50206">
    <property type="entry name" value="RHODANESE_3"/>
    <property type="match status" value="1"/>
</dbReference>
<protein>
    <submittedName>
        <fullName evidence="2">Tat (Twin-arginine translocation) pathway signal sequence</fullName>
    </submittedName>
</protein>
<dbReference type="SMART" id="SM00450">
    <property type="entry name" value="RHOD"/>
    <property type="match status" value="1"/>
</dbReference>
<evidence type="ECO:0000259" key="1">
    <source>
        <dbReference type="PROSITE" id="PS50206"/>
    </source>
</evidence>
<dbReference type="NCBIfam" id="TIGR01409">
    <property type="entry name" value="TAT_signal_seq"/>
    <property type="match status" value="1"/>
</dbReference>
<dbReference type="Proteomes" id="UP000184221">
    <property type="component" value="Unassembled WGS sequence"/>
</dbReference>
<accession>A0A1M5XCR8</accession>
<dbReference type="InterPro" id="IPR019546">
    <property type="entry name" value="TAT_signal_bac_arc"/>
</dbReference>
<evidence type="ECO:0000313" key="3">
    <source>
        <dbReference type="Proteomes" id="UP000184221"/>
    </source>
</evidence>
<dbReference type="RefSeq" id="WP_245819058.1">
    <property type="nucleotide sequence ID" value="NZ_FQXC01000006.1"/>
</dbReference>
<proteinExistence type="predicted"/>
<organism evidence="2 3">
    <name type="scientific">Marivita hallyeonensis</name>
    <dbReference type="NCBI Taxonomy" id="996342"/>
    <lineage>
        <taxon>Bacteria</taxon>
        <taxon>Pseudomonadati</taxon>
        <taxon>Pseudomonadota</taxon>
        <taxon>Alphaproteobacteria</taxon>
        <taxon>Rhodobacterales</taxon>
        <taxon>Roseobacteraceae</taxon>
        <taxon>Marivita</taxon>
    </lineage>
</organism>
<feature type="domain" description="Rhodanese" evidence="1">
    <location>
        <begin position="46"/>
        <end position="145"/>
    </location>
</feature>
<dbReference type="InterPro" id="IPR036873">
    <property type="entry name" value="Rhodanese-like_dom_sf"/>
</dbReference>
<gene>
    <name evidence="2" type="ORF">SAMN05443551_3853</name>
</gene>
<dbReference type="PROSITE" id="PS51318">
    <property type="entry name" value="TAT"/>
    <property type="match status" value="1"/>
</dbReference>
<dbReference type="Pfam" id="PF00581">
    <property type="entry name" value="Rhodanese"/>
    <property type="match status" value="1"/>
</dbReference>
<evidence type="ECO:0000313" key="2">
    <source>
        <dbReference type="EMBL" id="SHH97566.1"/>
    </source>
</evidence>
<dbReference type="InterPro" id="IPR006311">
    <property type="entry name" value="TAT_signal"/>
</dbReference>
<sequence>MLTRRTFLGGIAITAAVAFGAYAFWPGARQSAGVSMTPPEALAAARDGSVILVDIRRPEEWQTTGLAEGAVPIDMRRSDFISALQAEQGNSARPVALICARGVRSRRLAAALTDAGLSGVIDVPEGMLGSRAGPGWIARDLPVVPWSG</sequence>
<dbReference type="Gene3D" id="3.40.250.10">
    <property type="entry name" value="Rhodanese-like domain"/>
    <property type="match status" value="1"/>
</dbReference>
<reference evidence="2 3" key="1">
    <citation type="submission" date="2016-11" db="EMBL/GenBank/DDBJ databases">
        <authorList>
            <person name="Jaros S."/>
            <person name="Januszkiewicz K."/>
            <person name="Wedrychowicz H."/>
        </authorList>
    </citation>
    <scope>NUCLEOTIDE SEQUENCE [LARGE SCALE GENOMIC DNA]</scope>
    <source>
        <strain evidence="2 3">DSM 29431</strain>
    </source>
</reference>
<name>A0A1M5XCR8_9RHOB</name>
<dbReference type="EMBL" id="FQXC01000006">
    <property type="protein sequence ID" value="SHH97566.1"/>
    <property type="molecule type" value="Genomic_DNA"/>
</dbReference>